<gene>
    <name evidence="1" type="ORF">OBBRIDRAFT_551085</name>
</gene>
<organism evidence="1 2">
    <name type="scientific">Obba rivulosa</name>
    <dbReference type="NCBI Taxonomy" id="1052685"/>
    <lineage>
        <taxon>Eukaryota</taxon>
        <taxon>Fungi</taxon>
        <taxon>Dikarya</taxon>
        <taxon>Basidiomycota</taxon>
        <taxon>Agaricomycotina</taxon>
        <taxon>Agaricomycetes</taxon>
        <taxon>Polyporales</taxon>
        <taxon>Gelatoporiaceae</taxon>
        <taxon>Obba</taxon>
    </lineage>
</organism>
<dbReference type="EMBL" id="KV722392">
    <property type="protein sequence ID" value="OCH91043.1"/>
    <property type="molecule type" value="Genomic_DNA"/>
</dbReference>
<sequence length="76" mass="8751">MSLGVVTAFAFRLDSAECEYIPNVSNAICTKYSIPRLEPRPMLPYRPYAPWYCVGLARRSTLVTHSVQVRFEWVLI</sequence>
<dbReference type="Proteomes" id="UP000250043">
    <property type="component" value="Unassembled WGS sequence"/>
</dbReference>
<accession>A0A8E2AVE4</accession>
<keyword evidence="2" id="KW-1185">Reference proteome</keyword>
<protein>
    <submittedName>
        <fullName evidence="1">Uncharacterized protein</fullName>
    </submittedName>
</protein>
<reference evidence="1 2" key="1">
    <citation type="submission" date="2016-07" db="EMBL/GenBank/DDBJ databases">
        <title>Draft genome of the white-rot fungus Obba rivulosa 3A-2.</title>
        <authorList>
            <consortium name="DOE Joint Genome Institute"/>
            <person name="Miettinen O."/>
            <person name="Riley R."/>
            <person name="Acob R."/>
            <person name="Barry K."/>
            <person name="Cullen D."/>
            <person name="De Vries R."/>
            <person name="Hainaut M."/>
            <person name="Hatakka A."/>
            <person name="Henrissat B."/>
            <person name="Hilden K."/>
            <person name="Kuo R."/>
            <person name="Labutti K."/>
            <person name="Lipzen A."/>
            <person name="Makela M.R."/>
            <person name="Sandor L."/>
            <person name="Spatafora J.W."/>
            <person name="Grigoriev I.V."/>
            <person name="Hibbett D.S."/>
        </authorList>
    </citation>
    <scope>NUCLEOTIDE SEQUENCE [LARGE SCALE GENOMIC DNA]</scope>
    <source>
        <strain evidence="1 2">3A-2</strain>
    </source>
</reference>
<evidence type="ECO:0000313" key="1">
    <source>
        <dbReference type="EMBL" id="OCH91043.1"/>
    </source>
</evidence>
<dbReference type="AlphaFoldDB" id="A0A8E2AVE4"/>
<name>A0A8E2AVE4_9APHY</name>
<proteinExistence type="predicted"/>
<evidence type="ECO:0000313" key="2">
    <source>
        <dbReference type="Proteomes" id="UP000250043"/>
    </source>
</evidence>